<keyword evidence="2" id="KW-1185">Reference proteome</keyword>
<dbReference type="OrthoDB" id="5649625at2"/>
<sequence>MNDTTTLLPHIKLRFNIEHPSLEECYSFGYECAVAELGEEENPFHENSKEYEQWQEGWWAGFYGEKPLFEPTEKAEALPSVNDEAANEHIYPFITSLVNSNLLANVLKITGAIAATAVVGYQVIELVA</sequence>
<evidence type="ECO:0000313" key="2">
    <source>
        <dbReference type="Proteomes" id="UP000054908"/>
    </source>
</evidence>
<dbReference type="AlphaFoldDB" id="A0A0W0W6R5"/>
<dbReference type="Proteomes" id="UP000054908">
    <property type="component" value="Unassembled WGS sequence"/>
</dbReference>
<dbReference type="PATRIC" id="fig|466.6.peg.1169"/>
<evidence type="ECO:0000313" key="1">
    <source>
        <dbReference type="EMBL" id="KTD28039.1"/>
    </source>
</evidence>
<reference evidence="1 2" key="1">
    <citation type="submission" date="2015-11" db="EMBL/GenBank/DDBJ databases">
        <title>Genomic analysis of 38 Legionella species identifies large and diverse effector repertoires.</title>
        <authorList>
            <person name="Burstein D."/>
            <person name="Amaro F."/>
            <person name="Zusman T."/>
            <person name="Lifshitz Z."/>
            <person name="Cohen O."/>
            <person name="Gilbert J.A."/>
            <person name="Pupko T."/>
            <person name="Shuman H.A."/>
            <person name="Segal G."/>
        </authorList>
    </citation>
    <scope>NUCLEOTIDE SEQUENCE [LARGE SCALE GENOMIC DNA]</scope>
    <source>
        <strain evidence="1 2">PX-1-G2-E2</strain>
    </source>
</reference>
<accession>A0A0W0W6R5</accession>
<dbReference type="EMBL" id="LNYL01000027">
    <property type="protein sequence ID" value="KTD28039.1"/>
    <property type="molecule type" value="Genomic_DNA"/>
</dbReference>
<name>A0A0W0W6R5_9GAMM</name>
<protein>
    <submittedName>
        <fullName evidence="1">Transmission trait enhancer protein LetE</fullName>
    </submittedName>
</protein>
<proteinExistence type="predicted"/>
<gene>
    <name evidence="1" type="primary">letE</name>
    <name evidence="1" type="ORF">Lmac_1098</name>
</gene>
<organism evidence="1 2">
    <name type="scientific">Legionella maceachernii</name>
    <dbReference type="NCBI Taxonomy" id="466"/>
    <lineage>
        <taxon>Bacteria</taxon>
        <taxon>Pseudomonadati</taxon>
        <taxon>Pseudomonadota</taxon>
        <taxon>Gammaproteobacteria</taxon>
        <taxon>Legionellales</taxon>
        <taxon>Legionellaceae</taxon>
        <taxon>Legionella</taxon>
    </lineage>
</organism>
<comment type="caution">
    <text evidence="1">The sequence shown here is derived from an EMBL/GenBank/DDBJ whole genome shotgun (WGS) entry which is preliminary data.</text>
</comment>
<dbReference type="RefSeq" id="WP_058451883.1">
    <property type="nucleotide sequence ID" value="NZ_CAAAIB010000010.1"/>
</dbReference>